<name>A0A0D0AHR7_9AGAM</name>
<proteinExistence type="predicted"/>
<dbReference type="Pfam" id="PF18718">
    <property type="entry name" value="CxC5"/>
    <property type="match status" value="1"/>
</dbReference>
<gene>
    <name evidence="2" type="ORF">CY34DRAFT_103150</name>
</gene>
<feature type="domain" description="CxC5 like cysteine cluster associated with KDZ" evidence="1">
    <location>
        <begin position="94"/>
        <end position="188"/>
    </location>
</feature>
<dbReference type="InParanoid" id="A0A0D0AHR7"/>
<dbReference type="STRING" id="930992.A0A0D0AHR7"/>
<dbReference type="InterPro" id="IPR041539">
    <property type="entry name" value="CxC5"/>
</dbReference>
<keyword evidence="3" id="KW-1185">Reference proteome</keyword>
<dbReference type="AlphaFoldDB" id="A0A0D0AHR7"/>
<evidence type="ECO:0000313" key="3">
    <source>
        <dbReference type="Proteomes" id="UP000054485"/>
    </source>
</evidence>
<sequence length="189" mass="21380">MSSLPSCLFSILWPSSVAPAYLKTINILQPQPHTISVLIAPEILPASVNEFLAERFPISEDAADILKDLVWMSPTAGEAADDDEETFKLYDLTAKHTLHPPVKMCVNPDCNARRINSLLKKEEQRRVVCRGKVSCPRYIKLLLTYSYFSACHTNYHKNYSVKDGTRTYYGGIPSYLQVAEHQFIQLELS</sequence>
<evidence type="ECO:0000313" key="2">
    <source>
        <dbReference type="EMBL" id="KIK31533.1"/>
    </source>
</evidence>
<reference evidence="3" key="2">
    <citation type="submission" date="2015-01" db="EMBL/GenBank/DDBJ databases">
        <title>Evolutionary Origins and Diversification of the Mycorrhizal Mutualists.</title>
        <authorList>
            <consortium name="DOE Joint Genome Institute"/>
            <consortium name="Mycorrhizal Genomics Consortium"/>
            <person name="Kohler A."/>
            <person name="Kuo A."/>
            <person name="Nagy L.G."/>
            <person name="Floudas D."/>
            <person name="Copeland A."/>
            <person name="Barry K.W."/>
            <person name="Cichocki N."/>
            <person name="Veneault-Fourrey C."/>
            <person name="LaButti K."/>
            <person name="Lindquist E.A."/>
            <person name="Lipzen A."/>
            <person name="Lundell T."/>
            <person name="Morin E."/>
            <person name="Murat C."/>
            <person name="Riley R."/>
            <person name="Ohm R."/>
            <person name="Sun H."/>
            <person name="Tunlid A."/>
            <person name="Henrissat B."/>
            <person name="Grigoriev I.V."/>
            <person name="Hibbett D.S."/>
            <person name="Martin F."/>
        </authorList>
    </citation>
    <scope>NUCLEOTIDE SEQUENCE [LARGE SCALE GENOMIC DNA]</scope>
    <source>
        <strain evidence="3">UH-Slu-Lm8-n1</strain>
    </source>
</reference>
<reference evidence="2 3" key="1">
    <citation type="submission" date="2014-04" db="EMBL/GenBank/DDBJ databases">
        <authorList>
            <consortium name="DOE Joint Genome Institute"/>
            <person name="Kuo A."/>
            <person name="Ruytinx J."/>
            <person name="Rineau F."/>
            <person name="Colpaert J."/>
            <person name="Kohler A."/>
            <person name="Nagy L.G."/>
            <person name="Floudas D."/>
            <person name="Copeland A."/>
            <person name="Barry K.W."/>
            <person name="Cichocki N."/>
            <person name="Veneault-Fourrey C."/>
            <person name="LaButti K."/>
            <person name="Lindquist E.A."/>
            <person name="Lipzen A."/>
            <person name="Lundell T."/>
            <person name="Morin E."/>
            <person name="Murat C."/>
            <person name="Sun H."/>
            <person name="Tunlid A."/>
            <person name="Henrissat B."/>
            <person name="Grigoriev I.V."/>
            <person name="Hibbett D.S."/>
            <person name="Martin F."/>
            <person name="Nordberg H.P."/>
            <person name="Cantor M.N."/>
            <person name="Hua S.X."/>
        </authorList>
    </citation>
    <scope>NUCLEOTIDE SEQUENCE [LARGE SCALE GENOMIC DNA]</scope>
    <source>
        <strain evidence="2 3">UH-Slu-Lm8-n1</strain>
    </source>
</reference>
<dbReference type="HOGENOM" id="CLU_074887_0_0_1"/>
<organism evidence="2 3">
    <name type="scientific">Suillus luteus UH-Slu-Lm8-n1</name>
    <dbReference type="NCBI Taxonomy" id="930992"/>
    <lineage>
        <taxon>Eukaryota</taxon>
        <taxon>Fungi</taxon>
        <taxon>Dikarya</taxon>
        <taxon>Basidiomycota</taxon>
        <taxon>Agaricomycotina</taxon>
        <taxon>Agaricomycetes</taxon>
        <taxon>Agaricomycetidae</taxon>
        <taxon>Boletales</taxon>
        <taxon>Suillineae</taxon>
        <taxon>Suillaceae</taxon>
        <taxon>Suillus</taxon>
    </lineage>
</organism>
<dbReference type="Proteomes" id="UP000054485">
    <property type="component" value="Unassembled WGS sequence"/>
</dbReference>
<evidence type="ECO:0000259" key="1">
    <source>
        <dbReference type="Pfam" id="PF18718"/>
    </source>
</evidence>
<dbReference type="EMBL" id="KN836898">
    <property type="protein sequence ID" value="KIK31533.1"/>
    <property type="molecule type" value="Genomic_DNA"/>
</dbReference>
<accession>A0A0D0AHR7</accession>
<protein>
    <recommendedName>
        <fullName evidence="1">CxC5 like cysteine cluster associated with KDZ domain-containing protein</fullName>
    </recommendedName>
</protein>